<keyword evidence="1" id="KW-0808">Transferase</keyword>
<sequence length="279" mass="30229">MTESAEQLRSTAAQEPVAAEIDTNTPAISRVYDYLLGGKNNYDVDREACQAMIDAVAETPLLARANRSFVRRAVEYLVGEAGIKQIVDIGSGLPTAGNVHEIAQAIEPSVRVVYVDKDPIVLAYGRALLSTDDNTTVITADLRDPDGIFADPEVRRLIDTSEPFAVLLGGVMMHLEDHEDPEGVAARLRAQLPSGGYLVHCGCADPGDPRAKELNRIFMETSMGSRCFRPVAEQRVYFDGLDLIEPGFVAVNTWRPNADFPDPGNPAHAMLVGGIGRKP</sequence>
<evidence type="ECO:0000313" key="2">
    <source>
        <dbReference type="Proteomes" id="UP000315677"/>
    </source>
</evidence>
<dbReference type="GO" id="GO:0032259">
    <property type="term" value="P:methylation"/>
    <property type="evidence" value="ECO:0007669"/>
    <property type="project" value="UniProtKB-KW"/>
</dbReference>
<organism evidence="1 2">
    <name type="scientific">Pseudonocardia kunmingensis</name>
    <dbReference type="NCBI Taxonomy" id="630975"/>
    <lineage>
        <taxon>Bacteria</taxon>
        <taxon>Bacillati</taxon>
        <taxon>Actinomycetota</taxon>
        <taxon>Actinomycetes</taxon>
        <taxon>Pseudonocardiales</taxon>
        <taxon>Pseudonocardiaceae</taxon>
        <taxon>Pseudonocardia</taxon>
    </lineage>
</organism>
<proteinExistence type="predicted"/>
<protein>
    <submittedName>
        <fullName evidence="1">S-adenosyl methyltransferase</fullName>
    </submittedName>
</protein>
<dbReference type="InterPro" id="IPR029063">
    <property type="entry name" value="SAM-dependent_MTases_sf"/>
</dbReference>
<dbReference type="GO" id="GO:0008168">
    <property type="term" value="F:methyltransferase activity"/>
    <property type="evidence" value="ECO:0007669"/>
    <property type="project" value="UniProtKB-KW"/>
</dbReference>
<dbReference type="Proteomes" id="UP000315677">
    <property type="component" value="Unassembled WGS sequence"/>
</dbReference>
<dbReference type="EMBL" id="VFPA01000001">
    <property type="protein sequence ID" value="TQM16292.1"/>
    <property type="molecule type" value="Genomic_DNA"/>
</dbReference>
<dbReference type="CDD" id="cd02440">
    <property type="entry name" value="AdoMet_MTases"/>
    <property type="match status" value="1"/>
</dbReference>
<keyword evidence="2" id="KW-1185">Reference proteome</keyword>
<accession>A0A543E3Z5</accession>
<keyword evidence="1" id="KW-0489">Methyltransferase</keyword>
<comment type="caution">
    <text evidence="1">The sequence shown here is derived from an EMBL/GenBank/DDBJ whole genome shotgun (WGS) entry which is preliminary data.</text>
</comment>
<evidence type="ECO:0000313" key="1">
    <source>
        <dbReference type="EMBL" id="TQM16292.1"/>
    </source>
</evidence>
<reference evidence="1 2" key="1">
    <citation type="submission" date="2019-06" db="EMBL/GenBank/DDBJ databases">
        <title>Sequencing the genomes of 1000 actinobacteria strains.</title>
        <authorList>
            <person name="Klenk H.-P."/>
        </authorList>
    </citation>
    <scope>NUCLEOTIDE SEQUENCE [LARGE SCALE GENOMIC DNA]</scope>
    <source>
        <strain evidence="1 2">DSM 45301</strain>
    </source>
</reference>
<dbReference type="PIRSF" id="PIRSF017393">
    <property type="entry name" value="MTase_SAV2177"/>
    <property type="match status" value="1"/>
</dbReference>
<gene>
    <name evidence="1" type="ORF">FB558_3102</name>
</gene>
<dbReference type="SUPFAM" id="SSF53335">
    <property type="entry name" value="S-adenosyl-L-methionine-dependent methyltransferases"/>
    <property type="match status" value="1"/>
</dbReference>
<dbReference type="OrthoDB" id="5175904at2"/>
<name>A0A543E3Z5_9PSEU</name>
<dbReference type="Pfam" id="PF04672">
    <property type="entry name" value="Methyltransf_19"/>
    <property type="match status" value="1"/>
</dbReference>
<dbReference type="InterPro" id="IPR006764">
    <property type="entry name" value="SAM_dep_MeTrfase_SAV2177_type"/>
</dbReference>
<dbReference type="AlphaFoldDB" id="A0A543E3Z5"/>
<dbReference type="Gene3D" id="3.40.50.150">
    <property type="entry name" value="Vaccinia Virus protein VP39"/>
    <property type="match status" value="1"/>
</dbReference>